<dbReference type="RefSeq" id="WP_317795590.1">
    <property type="nucleotide sequence ID" value="NZ_AP028461.1"/>
</dbReference>
<keyword evidence="2" id="KW-0812">Transmembrane</keyword>
<feature type="transmembrane region" description="Helical" evidence="2">
    <location>
        <begin position="420"/>
        <end position="443"/>
    </location>
</feature>
<dbReference type="Proteomes" id="UP001597183">
    <property type="component" value="Unassembled WGS sequence"/>
</dbReference>
<dbReference type="Pfam" id="PF14333">
    <property type="entry name" value="DUF4389"/>
    <property type="match status" value="2"/>
</dbReference>
<evidence type="ECO:0000313" key="4">
    <source>
        <dbReference type="Proteomes" id="UP001597183"/>
    </source>
</evidence>
<feature type="transmembrane region" description="Helical" evidence="2">
    <location>
        <begin position="231"/>
        <end position="255"/>
    </location>
</feature>
<dbReference type="EMBL" id="JBHTMK010000050">
    <property type="protein sequence ID" value="MFD1371013.1"/>
    <property type="molecule type" value="Genomic_DNA"/>
</dbReference>
<feature type="transmembrane region" description="Helical" evidence="2">
    <location>
        <begin position="116"/>
        <end position="136"/>
    </location>
</feature>
<evidence type="ECO:0000256" key="2">
    <source>
        <dbReference type="SAM" id="Phobius"/>
    </source>
</evidence>
<name>A0ABW4AL97_9ACTN</name>
<keyword evidence="2" id="KW-0472">Membrane</keyword>
<sequence>MDLYPLRVEARRDESLSRWLWLVKWLLLLPHYLALAVLWTGLVVLTLVAYLAVLFTGRYPEPIRAYNLGVLRWTWRVGYYGYQALGTDAYPPFTLADHPDHPARLHLDPHEPPPRWLPLVAWLFAVPHLIVLGALYRTTDTPAPFGLTAALLLIAGLALLFTGRYPGGLHDLLVGVARWNLRVAAYLVLLVPRYPPLRLDQGGPEPDPAPAGPVAAQPSRPDPHPPVAGPVTALVAGVLLLLPAVGLGTGGVILLTVDAARDSAGYVTSPVQRLQTSTAAITAEHVTLTGTGAWTRQTADLGELRLEVTAPADRPVFVGIAPQSAVDTWLAGTAHDELTGFASGAARYDRSGGPVRPVSAPAAQPFWIAQSTGSGSTTLQWTAADGEYAVVVANVTGAAGVSADVRGAARIPDLTGPGSGLLAAGVLIGLLAVGLIVIGGTGLGRRHSAPVPGPQNGPTPRLNPPVTTGS</sequence>
<proteinExistence type="predicted"/>
<feature type="region of interest" description="Disordered" evidence="1">
    <location>
        <begin position="446"/>
        <end position="470"/>
    </location>
</feature>
<keyword evidence="2" id="KW-1133">Transmembrane helix</keyword>
<protein>
    <submittedName>
        <fullName evidence="3">DUF4389 domain-containing protein</fullName>
    </submittedName>
</protein>
<reference evidence="4" key="1">
    <citation type="journal article" date="2019" name="Int. J. Syst. Evol. Microbiol.">
        <title>The Global Catalogue of Microorganisms (GCM) 10K type strain sequencing project: providing services to taxonomists for standard genome sequencing and annotation.</title>
        <authorList>
            <consortium name="The Broad Institute Genomics Platform"/>
            <consortium name="The Broad Institute Genome Sequencing Center for Infectious Disease"/>
            <person name="Wu L."/>
            <person name="Ma J."/>
        </authorList>
    </citation>
    <scope>NUCLEOTIDE SEQUENCE [LARGE SCALE GENOMIC DNA]</scope>
    <source>
        <strain evidence="4">CCM 7526</strain>
    </source>
</reference>
<keyword evidence="4" id="KW-1185">Reference proteome</keyword>
<dbReference type="InterPro" id="IPR025498">
    <property type="entry name" value="DUF4389"/>
</dbReference>
<evidence type="ECO:0000313" key="3">
    <source>
        <dbReference type="EMBL" id="MFD1371013.1"/>
    </source>
</evidence>
<feature type="compositionally biased region" description="Pro residues" evidence="1">
    <location>
        <begin position="451"/>
        <end position="463"/>
    </location>
</feature>
<gene>
    <name evidence="3" type="ORF">ACFQ5G_37230</name>
</gene>
<evidence type="ECO:0000256" key="1">
    <source>
        <dbReference type="SAM" id="MobiDB-lite"/>
    </source>
</evidence>
<feature type="transmembrane region" description="Helical" evidence="2">
    <location>
        <begin position="32"/>
        <end position="55"/>
    </location>
</feature>
<comment type="caution">
    <text evidence="3">The sequence shown here is derived from an EMBL/GenBank/DDBJ whole genome shotgun (WGS) entry which is preliminary data.</text>
</comment>
<feature type="region of interest" description="Disordered" evidence="1">
    <location>
        <begin position="200"/>
        <end position="227"/>
    </location>
</feature>
<organism evidence="3 4">
    <name type="scientific">Actinoplanes sichuanensis</name>
    <dbReference type="NCBI Taxonomy" id="512349"/>
    <lineage>
        <taxon>Bacteria</taxon>
        <taxon>Bacillati</taxon>
        <taxon>Actinomycetota</taxon>
        <taxon>Actinomycetes</taxon>
        <taxon>Micromonosporales</taxon>
        <taxon>Micromonosporaceae</taxon>
        <taxon>Actinoplanes</taxon>
    </lineage>
</organism>
<feature type="transmembrane region" description="Helical" evidence="2">
    <location>
        <begin position="142"/>
        <end position="160"/>
    </location>
</feature>
<accession>A0ABW4AL97</accession>